<dbReference type="GO" id="GO:0008982">
    <property type="term" value="F:protein-N(PI)-phosphohistidine-sugar phosphotransferase activity"/>
    <property type="evidence" value="ECO:0007669"/>
    <property type="project" value="InterPro"/>
</dbReference>
<comment type="subcellular location">
    <subcellularLocation>
        <location evidence="1">Cytoplasm</location>
    </subcellularLocation>
</comment>
<dbReference type="RefSeq" id="WP_134170003.1">
    <property type="nucleotide sequence ID" value="NZ_SODD01000025.1"/>
</dbReference>
<comment type="caution">
    <text evidence="9">The sequence shown here is derived from an EMBL/GenBank/DDBJ whole genome shotgun (WGS) entry which is preliminary data.</text>
</comment>
<evidence type="ECO:0000313" key="9">
    <source>
        <dbReference type="EMBL" id="TDW16323.1"/>
    </source>
</evidence>
<keyword evidence="6" id="KW-0598">Phosphotransferase system</keyword>
<dbReference type="PROSITE" id="PS51101">
    <property type="entry name" value="PTS_EIIB_TYPE_4"/>
    <property type="match status" value="1"/>
</dbReference>
<keyword evidence="10" id="KW-1185">Reference proteome</keyword>
<dbReference type="Gene3D" id="3.40.35.10">
    <property type="entry name" value="Phosphotransferase system, sorbose subfamily IIB component"/>
    <property type="match status" value="1"/>
</dbReference>
<evidence type="ECO:0000256" key="3">
    <source>
        <dbReference type="ARBA" id="ARBA00022490"/>
    </source>
</evidence>
<protein>
    <submittedName>
        <fullName evidence="9">PTS system mannose-specific IIB component/PTS system sorbose-specific IIB component</fullName>
    </submittedName>
</protein>
<evidence type="ECO:0000259" key="8">
    <source>
        <dbReference type="PROSITE" id="PS51101"/>
    </source>
</evidence>
<evidence type="ECO:0000256" key="6">
    <source>
        <dbReference type="ARBA" id="ARBA00022683"/>
    </source>
</evidence>
<dbReference type="Proteomes" id="UP000294743">
    <property type="component" value="Unassembled WGS sequence"/>
</dbReference>
<evidence type="ECO:0000256" key="7">
    <source>
        <dbReference type="ARBA" id="ARBA00022777"/>
    </source>
</evidence>
<dbReference type="OrthoDB" id="9788818at2"/>
<name>A0A4R7ZF96_9FIRM</name>
<dbReference type="AlphaFoldDB" id="A0A4R7ZF96"/>
<accession>A0A4R7ZF96</accession>
<gene>
    <name evidence="9" type="ORF">EDD63_12520</name>
</gene>
<dbReference type="Pfam" id="PF03830">
    <property type="entry name" value="PTSIIB_sorb"/>
    <property type="match status" value="1"/>
</dbReference>
<keyword evidence="2" id="KW-0813">Transport</keyword>
<keyword evidence="7" id="KW-0418">Kinase</keyword>
<evidence type="ECO:0000256" key="4">
    <source>
        <dbReference type="ARBA" id="ARBA00022597"/>
    </source>
</evidence>
<dbReference type="InterPro" id="IPR036667">
    <property type="entry name" value="PTS_IIB_sorbose-sp_sf"/>
</dbReference>
<keyword evidence="5" id="KW-0808">Transferase</keyword>
<evidence type="ECO:0000256" key="1">
    <source>
        <dbReference type="ARBA" id="ARBA00004496"/>
    </source>
</evidence>
<sequence>MITITRIDERLIHGQVAFAWTTAYKVDVVMVVDNEVSKDDFQKSLLEMACPAGLKCLVVDDEKAVKFLERNGNKRFFIVVKEPGVLVKMMNNGVTFDSINVGGIYFKEGRRQLSKTVYVDDAMIEDFKKLDANGVALDVRTTPSDTSEDLMKLI</sequence>
<dbReference type="SUPFAM" id="SSF52728">
    <property type="entry name" value="PTS IIb component"/>
    <property type="match status" value="1"/>
</dbReference>
<keyword evidence="3" id="KW-0963">Cytoplasm</keyword>
<dbReference type="GO" id="GO:0016301">
    <property type="term" value="F:kinase activity"/>
    <property type="evidence" value="ECO:0007669"/>
    <property type="project" value="UniProtKB-KW"/>
</dbReference>
<evidence type="ECO:0000256" key="2">
    <source>
        <dbReference type="ARBA" id="ARBA00022448"/>
    </source>
</evidence>
<dbReference type="GO" id="GO:0009401">
    <property type="term" value="P:phosphoenolpyruvate-dependent sugar phosphotransferase system"/>
    <property type="evidence" value="ECO:0007669"/>
    <property type="project" value="UniProtKB-KW"/>
</dbReference>
<keyword evidence="4" id="KW-0762">Sugar transport</keyword>
<evidence type="ECO:0000256" key="5">
    <source>
        <dbReference type="ARBA" id="ARBA00022679"/>
    </source>
</evidence>
<dbReference type="EMBL" id="SODD01000025">
    <property type="protein sequence ID" value="TDW16323.1"/>
    <property type="molecule type" value="Genomic_DNA"/>
</dbReference>
<proteinExistence type="predicted"/>
<evidence type="ECO:0000313" key="10">
    <source>
        <dbReference type="Proteomes" id="UP000294743"/>
    </source>
</evidence>
<organism evidence="9 10">
    <name type="scientific">Breznakia blatticola</name>
    <dbReference type="NCBI Taxonomy" id="1754012"/>
    <lineage>
        <taxon>Bacteria</taxon>
        <taxon>Bacillati</taxon>
        <taxon>Bacillota</taxon>
        <taxon>Erysipelotrichia</taxon>
        <taxon>Erysipelotrichales</taxon>
        <taxon>Erysipelotrichaceae</taxon>
        <taxon>Breznakia</taxon>
    </lineage>
</organism>
<dbReference type="InterPro" id="IPR004720">
    <property type="entry name" value="PTS_IIB_sorbose-sp"/>
</dbReference>
<feature type="domain" description="PTS EIIB type-4" evidence="8">
    <location>
        <begin position="1"/>
        <end position="154"/>
    </location>
</feature>
<reference evidence="9 10" key="1">
    <citation type="submission" date="2019-03" db="EMBL/GenBank/DDBJ databases">
        <title>Genomic Encyclopedia of Type Strains, Phase IV (KMG-IV): sequencing the most valuable type-strain genomes for metagenomic binning, comparative biology and taxonomic classification.</title>
        <authorList>
            <person name="Goeker M."/>
        </authorList>
    </citation>
    <scope>NUCLEOTIDE SEQUENCE [LARGE SCALE GENOMIC DNA]</scope>
    <source>
        <strain evidence="9 10">DSM 28867</strain>
    </source>
</reference>
<dbReference type="GO" id="GO:0005737">
    <property type="term" value="C:cytoplasm"/>
    <property type="evidence" value="ECO:0007669"/>
    <property type="project" value="UniProtKB-SubCell"/>
</dbReference>